<reference evidence="2" key="1">
    <citation type="journal article" date="2023" name="G3 (Bethesda)">
        <title>Whole genome assemblies of Zophobas morio and Tenebrio molitor.</title>
        <authorList>
            <person name="Kaur S."/>
            <person name="Stinson S.A."/>
            <person name="diCenzo G.C."/>
        </authorList>
    </citation>
    <scope>NUCLEOTIDE SEQUENCE</scope>
    <source>
        <strain evidence="2">QUZm001</strain>
    </source>
</reference>
<evidence type="ECO:0000313" key="3">
    <source>
        <dbReference type="Proteomes" id="UP001168821"/>
    </source>
</evidence>
<gene>
    <name evidence="2" type="ORF">Zmor_019220</name>
</gene>
<protein>
    <submittedName>
        <fullName evidence="2">Uncharacterized protein</fullName>
    </submittedName>
</protein>
<accession>A0AA38I369</accession>
<dbReference type="Proteomes" id="UP001168821">
    <property type="component" value="Unassembled WGS sequence"/>
</dbReference>
<evidence type="ECO:0000313" key="2">
    <source>
        <dbReference type="EMBL" id="KAJ3647336.1"/>
    </source>
</evidence>
<organism evidence="2 3">
    <name type="scientific">Zophobas morio</name>
    <dbReference type="NCBI Taxonomy" id="2755281"/>
    <lineage>
        <taxon>Eukaryota</taxon>
        <taxon>Metazoa</taxon>
        <taxon>Ecdysozoa</taxon>
        <taxon>Arthropoda</taxon>
        <taxon>Hexapoda</taxon>
        <taxon>Insecta</taxon>
        <taxon>Pterygota</taxon>
        <taxon>Neoptera</taxon>
        <taxon>Endopterygota</taxon>
        <taxon>Coleoptera</taxon>
        <taxon>Polyphaga</taxon>
        <taxon>Cucujiformia</taxon>
        <taxon>Tenebrionidae</taxon>
        <taxon>Zophobas</taxon>
    </lineage>
</organism>
<comment type="caution">
    <text evidence="2">The sequence shown here is derived from an EMBL/GenBank/DDBJ whole genome shotgun (WGS) entry which is preliminary data.</text>
</comment>
<sequence length="94" mass="10419">MAKSYATHGVLGRDVRVVLVRVGRAPGPGPTPFHQWPILNPCCRRTTLNTLLFFRHLLITCFGVPLRAIKDGRGHARGWRRTGGLGRGEKSLYG</sequence>
<name>A0AA38I369_9CUCU</name>
<evidence type="ECO:0000256" key="1">
    <source>
        <dbReference type="SAM" id="MobiDB-lite"/>
    </source>
</evidence>
<dbReference type="AlphaFoldDB" id="A0AA38I369"/>
<dbReference type="EMBL" id="JALNTZ010000006">
    <property type="protein sequence ID" value="KAJ3647336.1"/>
    <property type="molecule type" value="Genomic_DNA"/>
</dbReference>
<proteinExistence type="predicted"/>
<feature type="region of interest" description="Disordered" evidence="1">
    <location>
        <begin position="75"/>
        <end position="94"/>
    </location>
</feature>
<keyword evidence="3" id="KW-1185">Reference proteome</keyword>